<comment type="caution">
    <text evidence="2">The sequence shown here is derived from an EMBL/GenBank/DDBJ whole genome shotgun (WGS) entry which is preliminary data.</text>
</comment>
<dbReference type="EMBL" id="JAUBDJ010000002">
    <property type="protein sequence ID" value="MDW0116370.1"/>
    <property type="molecule type" value="Genomic_DNA"/>
</dbReference>
<dbReference type="Proteomes" id="UP001271648">
    <property type="component" value="Unassembled WGS sequence"/>
</dbReference>
<feature type="region of interest" description="Disordered" evidence="1">
    <location>
        <begin position="1"/>
        <end position="23"/>
    </location>
</feature>
<evidence type="ECO:0000256" key="1">
    <source>
        <dbReference type="SAM" id="MobiDB-lite"/>
    </source>
</evidence>
<sequence length="55" mass="6382">MNVEEWTLARKNGPSVRKNGPLREGMDLERRRMGLGAKEWTLSEEEWTLARKNGP</sequence>
<reference evidence="2 3" key="1">
    <citation type="submission" date="2023-06" db="EMBL/GenBank/DDBJ databases">
        <title>Sporosarcina sp. nov., isolated from Korean traditional fermented seafood 'Jeotgal'.</title>
        <authorList>
            <person name="Yang A.I."/>
            <person name="Shin N.-R."/>
        </authorList>
    </citation>
    <scope>NUCLEOTIDE SEQUENCE [LARGE SCALE GENOMIC DNA]</scope>
    <source>
        <strain evidence="2 3">KCTC43456</strain>
    </source>
</reference>
<protein>
    <submittedName>
        <fullName evidence="2">Uncharacterized protein</fullName>
    </submittedName>
</protein>
<name>A0AAW9A7Q6_9BACL</name>
<evidence type="ECO:0000313" key="2">
    <source>
        <dbReference type="EMBL" id="MDW0116370.1"/>
    </source>
</evidence>
<organism evidence="2 3">
    <name type="scientific">Sporosarcina thermotolerans</name>
    <dbReference type="NCBI Taxonomy" id="633404"/>
    <lineage>
        <taxon>Bacteria</taxon>
        <taxon>Bacillati</taxon>
        <taxon>Bacillota</taxon>
        <taxon>Bacilli</taxon>
        <taxon>Bacillales</taxon>
        <taxon>Caryophanaceae</taxon>
        <taxon>Sporosarcina</taxon>
    </lineage>
</organism>
<proteinExistence type="predicted"/>
<keyword evidence="3" id="KW-1185">Reference proteome</keyword>
<gene>
    <name evidence="2" type="ORF">QTL97_05450</name>
</gene>
<dbReference type="AlphaFoldDB" id="A0AAW9A7Q6"/>
<accession>A0AAW9A7Q6</accession>
<dbReference type="RefSeq" id="WP_283733050.1">
    <property type="nucleotide sequence ID" value="NZ_CP125968.1"/>
</dbReference>
<evidence type="ECO:0000313" key="3">
    <source>
        <dbReference type="Proteomes" id="UP001271648"/>
    </source>
</evidence>